<dbReference type="RefSeq" id="WP_066421552.1">
    <property type="nucleotide sequence ID" value="NZ_JTJU01000020.1"/>
</dbReference>
<evidence type="ECO:0000313" key="2">
    <source>
        <dbReference type="EMBL" id="OBX10973.1"/>
    </source>
</evidence>
<protein>
    <submittedName>
        <fullName evidence="2">Uncharacterized protein</fullName>
    </submittedName>
</protein>
<gene>
    <name evidence="2" type="ORF">QV09_04245</name>
</gene>
<sequence length="348" mass="40432">MSSNQLQYLGWGIVGTPKGRQFSAQGIHNQLKLDNIFDLPQEFGKCLPDPKDDGMKSILYYLTYRPDHNIIGIAEYRSILEQGQTRPGSYFGSFIECHKSTFNKDTVKNILSALIELNSFHYKNFIDHDTKSYKEVISNKTFESPIEELKIISMKLNSLENSILSSAKNEKILFIIANEREQIEFSIEYILEKKLYFLYNNIYLSESNHIISQMRNKKLHAFNVDQLIAAGCFSQSYDRIIDSLKNNINNLHYENKQLGDQLTNINKEIQQKIQEGIYLEQKKLEEKLEEIEEQNKKIQVDNIALDLGKSVFNIIKESNETLNKLNLSQFSELSHQKKNEISHIYSIL</sequence>
<comment type="caution">
    <text evidence="2">The sequence shown here is derived from an EMBL/GenBank/DDBJ whole genome shotgun (WGS) entry which is preliminary data.</text>
</comment>
<proteinExistence type="predicted"/>
<reference evidence="2 3" key="1">
    <citation type="submission" date="2014-11" db="EMBL/GenBank/DDBJ databases">
        <title>Pan-genome of Gallibacterium spp.</title>
        <authorList>
            <person name="Kudirkiene E."/>
            <person name="Bojesen A.M."/>
        </authorList>
    </citation>
    <scope>NUCLEOTIDE SEQUENCE [LARGE SCALE GENOMIC DNA]</scope>
    <source>
        <strain evidence="2 3">18469/18</strain>
    </source>
</reference>
<dbReference type="EMBL" id="JTJU01000020">
    <property type="protein sequence ID" value="OBX10973.1"/>
    <property type="molecule type" value="Genomic_DNA"/>
</dbReference>
<dbReference type="Proteomes" id="UP000092527">
    <property type="component" value="Unassembled WGS sequence"/>
</dbReference>
<feature type="coiled-coil region" evidence="1">
    <location>
        <begin position="241"/>
        <end position="301"/>
    </location>
</feature>
<feature type="non-terminal residue" evidence="2">
    <location>
        <position position="348"/>
    </location>
</feature>
<evidence type="ECO:0000256" key="1">
    <source>
        <dbReference type="SAM" id="Coils"/>
    </source>
</evidence>
<name>A0AB36E3F6_9PAST</name>
<keyword evidence="1" id="KW-0175">Coiled coil</keyword>
<dbReference type="AlphaFoldDB" id="A0AB36E3F6"/>
<accession>A0AB36E3F6</accession>
<organism evidence="2 3">
    <name type="scientific">Gallibacterium salpingitidis</name>
    <dbReference type="NCBI Taxonomy" id="505341"/>
    <lineage>
        <taxon>Bacteria</taxon>
        <taxon>Pseudomonadati</taxon>
        <taxon>Pseudomonadota</taxon>
        <taxon>Gammaproteobacteria</taxon>
        <taxon>Pasteurellales</taxon>
        <taxon>Pasteurellaceae</taxon>
        <taxon>Gallibacterium</taxon>
    </lineage>
</organism>
<evidence type="ECO:0000313" key="3">
    <source>
        <dbReference type="Proteomes" id="UP000092527"/>
    </source>
</evidence>